<proteinExistence type="predicted"/>
<reference evidence="2 3" key="1">
    <citation type="submission" date="2022-07" db="EMBL/GenBank/DDBJ databases">
        <title>Novel species in genus cellulomonas.</title>
        <authorList>
            <person name="Ye L."/>
        </authorList>
    </citation>
    <scope>NUCLEOTIDE SEQUENCE [LARGE SCALE GENOMIC DNA]</scope>
    <source>
        <strain evidence="3">zg-B89</strain>
    </source>
</reference>
<name>A0ABY5KQZ9_9CELL</name>
<feature type="region of interest" description="Disordered" evidence="1">
    <location>
        <begin position="1"/>
        <end position="54"/>
    </location>
</feature>
<dbReference type="EMBL" id="CP101987">
    <property type="protein sequence ID" value="UUI72674.1"/>
    <property type="molecule type" value="Genomic_DNA"/>
</dbReference>
<organism evidence="2 3">
    <name type="scientific">Cellulomonas xiejunii</name>
    <dbReference type="NCBI Taxonomy" id="2968083"/>
    <lineage>
        <taxon>Bacteria</taxon>
        <taxon>Bacillati</taxon>
        <taxon>Actinomycetota</taxon>
        <taxon>Actinomycetes</taxon>
        <taxon>Micrococcales</taxon>
        <taxon>Cellulomonadaceae</taxon>
        <taxon>Cellulomonas</taxon>
    </lineage>
</organism>
<evidence type="ECO:0000313" key="2">
    <source>
        <dbReference type="EMBL" id="UUI72674.1"/>
    </source>
</evidence>
<accession>A0ABY5KQZ9</accession>
<evidence type="ECO:0000313" key="3">
    <source>
        <dbReference type="Proteomes" id="UP001316384"/>
    </source>
</evidence>
<sequence length="54" mass="5413">MSENPGPASPGTPTHGDGQEHAPTGTGPNEADVNQDPVDTSAEEPDEEGRSDAG</sequence>
<protein>
    <submittedName>
        <fullName evidence="2">Uncharacterized protein</fullName>
    </submittedName>
</protein>
<dbReference type="Proteomes" id="UP001316384">
    <property type="component" value="Chromosome"/>
</dbReference>
<evidence type="ECO:0000256" key="1">
    <source>
        <dbReference type="SAM" id="MobiDB-lite"/>
    </source>
</evidence>
<dbReference type="RefSeq" id="WP_227578234.1">
    <property type="nucleotide sequence ID" value="NZ_CP101987.1"/>
</dbReference>
<keyword evidence="3" id="KW-1185">Reference proteome</keyword>
<gene>
    <name evidence="2" type="ORF">NP048_04240</name>
</gene>